<proteinExistence type="predicted"/>
<dbReference type="SMART" id="SM00028">
    <property type="entry name" value="TPR"/>
    <property type="match status" value="2"/>
</dbReference>
<dbReference type="InterPro" id="IPR035897">
    <property type="entry name" value="Toll_tir_struct_dom_sf"/>
</dbReference>
<keyword evidence="5" id="KW-1185">Reference proteome</keyword>
<keyword evidence="2" id="KW-0472">Membrane</keyword>
<evidence type="ECO:0000256" key="2">
    <source>
        <dbReference type="SAM" id="Phobius"/>
    </source>
</evidence>
<dbReference type="InterPro" id="IPR011990">
    <property type="entry name" value="TPR-like_helical_dom_sf"/>
</dbReference>
<evidence type="ECO:0000259" key="3">
    <source>
        <dbReference type="PROSITE" id="PS50104"/>
    </source>
</evidence>
<dbReference type="Pfam" id="PF13181">
    <property type="entry name" value="TPR_8"/>
    <property type="match status" value="1"/>
</dbReference>
<dbReference type="EMBL" id="QGKM01000009">
    <property type="protein sequence ID" value="PWQ99677.1"/>
    <property type="molecule type" value="Genomic_DNA"/>
</dbReference>
<dbReference type="Gene3D" id="1.25.40.10">
    <property type="entry name" value="Tetratricopeptide repeat domain"/>
    <property type="match status" value="1"/>
</dbReference>
<name>A0A317CNB4_9GAMM</name>
<gene>
    <name evidence="4" type="ORF">DKW60_05210</name>
</gene>
<dbReference type="SUPFAM" id="SSF52200">
    <property type="entry name" value="Toll/Interleukin receptor TIR domain"/>
    <property type="match status" value="1"/>
</dbReference>
<evidence type="ECO:0000256" key="1">
    <source>
        <dbReference type="PROSITE-ProRule" id="PRU00339"/>
    </source>
</evidence>
<dbReference type="RefSeq" id="WP_109836615.1">
    <property type="nucleotide sequence ID" value="NZ_QGKM01000009.1"/>
</dbReference>
<accession>A0A317CNB4</accession>
<feature type="repeat" description="TPR" evidence="1">
    <location>
        <begin position="367"/>
        <end position="400"/>
    </location>
</feature>
<dbReference type="InterPro" id="IPR019734">
    <property type="entry name" value="TPR_rpt"/>
</dbReference>
<sequence length="532" mass="58089">MTMTNQTGKATAPLKVFCSYSHRDEEALDTLRKHLSSLRLSGLIEDWHDRNIPAGGDWDAEIRSSLDAADLILLLISADFLHSEYCMQKETARALQWHHAGKATVIPVFLRECVIAGLPFEGIQGTPRDVRWINQQPFTDKAWTEVTQAVEAAGLRRLGVSRWPVKAPQEDAWSIPITDTQTPPIQPAFGGATSMGQTLPHAQSGHAYVAVDESGNTRFIRSGLIALIGLISVLALAWFIWNEWLNEESAPDTVEVETIATPENNTKLKVAKSYLEQGEYKKAQSVCQSAPESPFRKECLGITGLAFQDVSDKQVYLAEVEAVNSAFSEALLGEFNLAEFDGENNHGTLAQAEQHFAKALQQNAALASVYFGRGQIQHFTGNAEAALPLYQQALDIAPSNGRYALNRATATADAGQLKSAEKLLREVLSVNGEVLLAHAELVEVLANQSKPIEAQKEASALQVLLMQRGQQVICQPVNMAEWVVFQGGLPTFLSSWADAGTHSWSEKGMYLNYIIGLAGVPLIELPTVDCGA</sequence>
<dbReference type="InterPro" id="IPR000157">
    <property type="entry name" value="TIR_dom"/>
</dbReference>
<dbReference type="AlphaFoldDB" id="A0A317CNB4"/>
<evidence type="ECO:0000313" key="5">
    <source>
        <dbReference type="Proteomes" id="UP000245539"/>
    </source>
</evidence>
<keyword evidence="2" id="KW-0812">Transmembrane</keyword>
<dbReference type="Gene3D" id="3.40.50.10140">
    <property type="entry name" value="Toll/interleukin-1 receptor homology (TIR) domain"/>
    <property type="match status" value="1"/>
</dbReference>
<dbReference type="SUPFAM" id="SSF48452">
    <property type="entry name" value="TPR-like"/>
    <property type="match status" value="1"/>
</dbReference>
<feature type="transmembrane region" description="Helical" evidence="2">
    <location>
        <begin position="224"/>
        <end position="241"/>
    </location>
</feature>
<dbReference type="PROSITE" id="PS50104">
    <property type="entry name" value="TIR"/>
    <property type="match status" value="1"/>
</dbReference>
<dbReference type="OrthoDB" id="1426235at2"/>
<comment type="caution">
    <text evidence="4">The sequence shown here is derived from an EMBL/GenBank/DDBJ whole genome shotgun (WGS) entry which is preliminary data.</text>
</comment>
<dbReference type="Proteomes" id="UP000245539">
    <property type="component" value="Unassembled WGS sequence"/>
</dbReference>
<evidence type="ECO:0000313" key="4">
    <source>
        <dbReference type="EMBL" id="PWQ99677.1"/>
    </source>
</evidence>
<dbReference type="GO" id="GO:0007165">
    <property type="term" value="P:signal transduction"/>
    <property type="evidence" value="ECO:0007669"/>
    <property type="project" value="InterPro"/>
</dbReference>
<keyword evidence="2" id="KW-1133">Transmembrane helix</keyword>
<organism evidence="4 5">
    <name type="scientific">Leucothrix pacifica</name>
    <dbReference type="NCBI Taxonomy" id="1247513"/>
    <lineage>
        <taxon>Bacteria</taxon>
        <taxon>Pseudomonadati</taxon>
        <taxon>Pseudomonadota</taxon>
        <taxon>Gammaproteobacteria</taxon>
        <taxon>Thiotrichales</taxon>
        <taxon>Thiotrichaceae</taxon>
        <taxon>Leucothrix</taxon>
    </lineage>
</organism>
<dbReference type="SMART" id="SM00255">
    <property type="entry name" value="TIR"/>
    <property type="match status" value="1"/>
</dbReference>
<protein>
    <recommendedName>
        <fullName evidence="3">TIR domain-containing protein</fullName>
    </recommendedName>
</protein>
<reference evidence="4 5" key="1">
    <citation type="submission" date="2018-05" db="EMBL/GenBank/DDBJ databases">
        <title>Leucothrix arctica sp. nov., isolated from Arctic seawater.</title>
        <authorList>
            <person name="Choi A."/>
            <person name="Baek K."/>
        </authorList>
    </citation>
    <scope>NUCLEOTIDE SEQUENCE [LARGE SCALE GENOMIC DNA]</scope>
    <source>
        <strain evidence="4 5">JCM 18388</strain>
    </source>
</reference>
<keyword evidence="1" id="KW-0802">TPR repeat</keyword>
<feature type="domain" description="TIR" evidence="3">
    <location>
        <begin position="12"/>
        <end position="150"/>
    </location>
</feature>
<dbReference type="PROSITE" id="PS50005">
    <property type="entry name" value="TPR"/>
    <property type="match status" value="1"/>
</dbReference>
<dbReference type="Pfam" id="PF13676">
    <property type="entry name" value="TIR_2"/>
    <property type="match status" value="1"/>
</dbReference>